<keyword evidence="1" id="KW-1133">Transmembrane helix</keyword>
<feature type="transmembrane region" description="Helical" evidence="1">
    <location>
        <begin position="87"/>
        <end position="107"/>
    </location>
</feature>
<dbReference type="EMBL" id="LROM01000060">
    <property type="protein sequence ID" value="OFA07480.1"/>
    <property type="molecule type" value="Genomic_DNA"/>
</dbReference>
<comment type="caution">
    <text evidence="2">The sequence shown here is derived from an EMBL/GenBank/DDBJ whole genome shotgun (WGS) entry which is preliminary data.</text>
</comment>
<proteinExistence type="predicted"/>
<dbReference type="OrthoDB" id="8779178at2"/>
<accession>A0A1E7X4Y5</accession>
<feature type="transmembrane region" description="Helical" evidence="1">
    <location>
        <begin position="12"/>
        <end position="35"/>
    </location>
</feature>
<keyword evidence="1" id="KW-0812">Transmembrane</keyword>
<reference evidence="3" key="1">
    <citation type="journal article" date="2016" name="Front. Microbiol.">
        <title>Molecular Keys to the Janthinobacterium and Duganella spp. Interaction with the Plant Pathogen Fusarium graminearum.</title>
        <authorList>
            <person name="Haack F.S."/>
            <person name="Poehlein A."/>
            <person name="Kroger C."/>
            <person name="Voigt C.A."/>
            <person name="Piepenbring M."/>
            <person name="Bode H.B."/>
            <person name="Daniel R."/>
            <person name="Schafer W."/>
            <person name="Streit W.R."/>
        </authorList>
    </citation>
    <scope>NUCLEOTIDE SEQUENCE [LARGE SCALE GENOMIC DNA]</scope>
    <source>
        <strain evidence="3">T54</strain>
    </source>
</reference>
<name>A0A1E7X4Y5_9BURK</name>
<dbReference type="AlphaFoldDB" id="A0A1E7X4Y5"/>
<evidence type="ECO:0000313" key="2">
    <source>
        <dbReference type="EMBL" id="OFA07480.1"/>
    </source>
</evidence>
<evidence type="ECO:0000256" key="1">
    <source>
        <dbReference type="SAM" id="Phobius"/>
    </source>
</evidence>
<dbReference type="RefSeq" id="WP_070246953.1">
    <property type="nucleotide sequence ID" value="NZ_LROM01000060.1"/>
</dbReference>
<organism evidence="2 3">
    <name type="scientific">Duganella phyllosphaerae</name>
    <dbReference type="NCBI Taxonomy" id="762836"/>
    <lineage>
        <taxon>Bacteria</taxon>
        <taxon>Pseudomonadati</taxon>
        <taxon>Pseudomonadota</taxon>
        <taxon>Betaproteobacteria</taxon>
        <taxon>Burkholderiales</taxon>
        <taxon>Oxalobacteraceae</taxon>
        <taxon>Telluria group</taxon>
        <taxon>Duganella</taxon>
    </lineage>
</organism>
<gene>
    <name evidence="2" type="ORF">DUPY_12200</name>
</gene>
<sequence>MEIQHVYWLPSFGWFAINIIIPVIGPLFLLWLVGIPPSTAPLATNNVVKSIGKGELLWAVMGMAAATCYELVSLQEIKTIKVWSSPIWVAFGIHILLIVVSVFIVGLNSLDLPTGHVFRYPHIRDMRIFAGSILSMVVVIVTYSATHATLVDQEHKRAAVDRQAMRDRLEHCLLDAQQRDTNCLKEIK</sequence>
<feature type="transmembrane region" description="Helical" evidence="1">
    <location>
        <begin position="56"/>
        <end position="75"/>
    </location>
</feature>
<evidence type="ECO:0000313" key="3">
    <source>
        <dbReference type="Proteomes" id="UP000175989"/>
    </source>
</evidence>
<keyword evidence="1" id="KW-0472">Membrane</keyword>
<protein>
    <submittedName>
        <fullName evidence="2">Uncharacterized protein</fullName>
    </submittedName>
</protein>
<feature type="transmembrane region" description="Helical" evidence="1">
    <location>
        <begin position="128"/>
        <end position="146"/>
    </location>
</feature>
<dbReference type="Proteomes" id="UP000175989">
    <property type="component" value="Unassembled WGS sequence"/>
</dbReference>
<keyword evidence="3" id="KW-1185">Reference proteome</keyword>